<name>A0A5C6SII1_FUSOC</name>
<proteinExistence type="predicted"/>
<dbReference type="EMBL" id="VMNF01000012">
    <property type="protein sequence ID" value="TXB98564.1"/>
    <property type="molecule type" value="Genomic_DNA"/>
</dbReference>
<evidence type="ECO:0000313" key="2">
    <source>
        <dbReference type="Proteomes" id="UP000321331"/>
    </source>
</evidence>
<protein>
    <submittedName>
        <fullName evidence="1">Uncharacterized protein</fullName>
    </submittedName>
</protein>
<organism evidence="1 2">
    <name type="scientific">Fusarium oxysporum f. sp. cubense</name>
    <dbReference type="NCBI Taxonomy" id="61366"/>
    <lineage>
        <taxon>Eukaryota</taxon>
        <taxon>Fungi</taxon>
        <taxon>Dikarya</taxon>
        <taxon>Ascomycota</taxon>
        <taxon>Pezizomycotina</taxon>
        <taxon>Sordariomycetes</taxon>
        <taxon>Hypocreomycetidae</taxon>
        <taxon>Hypocreales</taxon>
        <taxon>Nectriaceae</taxon>
        <taxon>Fusarium</taxon>
        <taxon>Fusarium oxysporum species complex</taxon>
    </lineage>
</organism>
<reference evidence="1 2" key="1">
    <citation type="submission" date="2019-07" db="EMBL/GenBank/DDBJ databases">
        <title>The First High-Quality Draft Genome Sequence of the Causal Agent of the Current Panama Disease Epidemic.</title>
        <authorList>
            <person name="Warmington R.J."/>
            <person name="Kay W."/>
            <person name="Jeffries A."/>
            <person name="Bebber D."/>
            <person name="Moore K."/>
            <person name="Studholme D.J."/>
        </authorList>
    </citation>
    <scope>NUCLEOTIDE SEQUENCE [LARGE SCALE GENOMIC DNA]</scope>
    <source>
        <strain evidence="1 2">TR4</strain>
    </source>
</reference>
<comment type="caution">
    <text evidence="1">The sequence shown here is derived from an EMBL/GenBank/DDBJ whole genome shotgun (WGS) entry which is preliminary data.</text>
</comment>
<evidence type="ECO:0000313" key="1">
    <source>
        <dbReference type="EMBL" id="TXB98564.1"/>
    </source>
</evidence>
<dbReference type="Proteomes" id="UP000321331">
    <property type="component" value="Unassembled WGS sequence"/>
</dbReference>
<accession>A0A5C6SII1</accession>
<sequence>MLRYLLFQCTCAEQHMYYAMLPCNPFQAVFLGTNRGFREWAILAPEVIPIRPGAVRSSRRSYNLTSQSH</sequence>
<gene>
    <name evidence="1" type="ORF">FocTR4_00012922</name>
</gene>
<dbReference type="AlphaFoldDB" id="A0A5C6SII1"/>